<proteinExistence type="predicted"/>
<dbReference type="PROSITE" id="PS51462">
    <property type="entry name" value="NUDIX"/>
    <property type="match status" value="1"/>
</dbReference>
<accession>A0A382EIV5</accession>
<dbReference type="PANTHER" id="PTHR43046:SF14">
    <property type="entry name" value="MUTT_NUDIX FAMILY PROTEIN"/>
    <property type="match status" value="1"/>
</dbReference>
<sequence length="167" mass="19064">VSLPYRIATLLYAFDEKDRVLLIERNHQPNKGCFSPPGGKLQTDSGESPHGCAIREAKEETGLQLTFEDLHLTGIISEQGYQGNTHWLMFLFEIKLRLTELPPDHEEGSFQWASLKELEKLPLPGTDREKIWPLFWEHRGGFFAANCQCAKDQPDEWTLLQSNPAQS</sequence>
<organism evidence="4">
    <name type="scientific">marine metagenome</name>
    <dbReference type="NCBI Taxonomy" id="408172"/>
    <lineage>
        <taxon>unclassified sequences</taxon>
        <taxon>metagenomes</taxon>
        <taxon>ecological metagenomes</taxon>
    </lineage>
</organism>
<evidence type="ECO:0000313" key="4">
    <source>
        <dbReference type="EMBL" id="SVB50395.1"/>
    </source>
</evidence>
<dbReference type="CDD" id="cd18886">
    <property type="entry name" value="NUDIX_MutT_Nudt1"/>
    <property type="match status" value="1"/>
</dbReference>
<dbReference type="Gene3D" id="3.90.79.10">
    <property type="entry name" value="Nucleoside Triphosphate Pyrophosphohydrolase"/>
    <property type="match status" value="1"/>
</dbReference>
<comment type="cofactor">
    <cofactor evidence="1">
        <name>Mg(2+)</name>
        <dbReference type="ChEBI" id="CHEBI:18420"/>
    </cofactor>
</comment>
<feature type="non-terminal residue" evidence="4">
    <location>
        <position position="1"/>
    </location>
</feature>
<evidence type="ECO:0000256" key="2">
    <source>
        <dbReference type="ARBA" id="ARBA00022801"/>
    </source>
</evidence>
<reference evidence="4" key="1">
    <citation type="submission" date="2018-05" db="EMBL/GenBank/DDBJ databases">
        <authorList>
            <person name="Lanie J.A."/>
            <person name="Ng W.-L."/>
            <person name="Kazmierczak K.M."/>
            <person name="Andrzejewski T.M."/>
            <person name="Davidsen T.M."/>
            <person name="Wayne K.J."/>
            <person name="Tettelin H."/>
            <person name="Glass J.I."/>
            <person name="Rusch D."/>
            <person name="Podicherti R."/>
            <person name="Tsui H.-C.T."/>
            <person name="Winkler M.E."/>
        </authorList>
    </citation>
    <scope>NUCLEOTIDE SEQUENCE</scope>
</reference>
<evidence type="ECO:0000256" key="1">
    <source>
        <dbReference type="ARBA" id="ARBA00001946"/>
    </source>
</evidence>
<dbReference type="EMBL" id="UINC01044655">
    <property type="protein sequence ID" value="SVB50395.1"/>
    <property type="molecule type" value="Genomic_DNA"/>
</dbReference>
<protein>
    <recommendedName>
        <fullName evidence="3">Nudix hydrolase domain-containing protein</fullName>
    </recommendedName>
</protein>
<dbReference type="AlphaFoldDB" id="A0A382EIV5"/>
<keyword evidence="2" id="KW-0378">Hydrolase</keyword>
<gene>
    <name evidence="4" type="ORF">METZ01_LOCUS203249</name>
</gene>
<dbReference type="PANTHER" id="PTHR43046">
    <property type="entry name" value="GDP-MANNOSE MANNOSYL HYDROLASE"/>
    <property type="match status" value="1"/>
</dbReference>
<feature type="domain" description="Nudix hydrolase" evidence="3">
    <location>
        <begin position="4"/>
        <end position="135"/>
    </location>
</feature>
<evidence type="ECO:0000259" key="3">
    <source>
        <dbReference type="PROSITE" id="PS51462"/>
    </source>
</evidence>
<dbReference type="InterPro" id="IPR000086">
    <property type="entry name" value="NUDIX_hydrolase_dom"/>
</dbReference>
<dbReference type="Pfam" id="PF00293">
    <property type="entry name" value="NUDIX"/>
    <property type="match status" value="1"/>
</dbReference>
<name>A0A382EIV5_9ZZZZ</name>
<dbReference type="InterPro" id="IPR015797">
    <property type="entry name" value="NUDIX_hydrolase-like_dom_sf"/>
</dbReference>
<dbReference type="SUPFAM" id="SSF55811">
    <property type="entry name" value="Nudix"/>
    <property type="match status" value="1"/>
</dbReference>
<dbReference type="GO" id="GO:0016787">
    <property type="term" value="F:hydrolase activity"/>
    <property type="evidence" value="ECO:0007669"/>
    <property type="project" value="UniProtKB-KW"/>
</dbReference>